<dbReference type="GO" id="GO:0005886">
    <property type="term" value="C:plasma membrane"/>
    <property type="evidence" value="ECO:0007669"/>
    <property type="project" value="UniProtKB-SubCell"/>
</dbReference>
<dbReference type="PANTHER" id="PTHR43471:SF14">
    <property type="entry name" value="ABC-2 TYPE TRANSPORT SYSTEM PERMEASE PROTEIN"/>
    <property type="match status" value="1"/>
</dbReference>
<feature type="transmembrane region" description="Helical" evidence="1">
    <location>
        <begin position="203"/>
        <end position="227"/>
    </location>
</feature>
<keyword evidence="3" id="KW-1185">Reference proteome</keyword>
<feature type="transmembrane region" description="Helical" evidence="1">
    <location>
        <begin position="121"/>
        <end position="141"/>
    </location>
</feature>
<gene>
    <name evidence="2" type="ORF">J40TS1_26180</name>
</gene>
<name>A0A919YTE9_9BACL</name>
<reference evidence="2" key="1">
    <citation type="submission" date="2021-03" db="EMBL/GenBank/DDBJ databases">
        <title>Antimicrobial resistance genes in bacteria isolated from Japanese honey, and their potential for conferring macrolide and lincosamide resistance in the American foulbrood pathogen Paenibacillus larvae.</title>
        <authorList>
            <person name="Okamoto M."/>
            <person name="Kumagai M."/>
            <person name="Kanamori H."/>
            <person name="Takamatsu D."/>
        </authorList>
    </citation>
    <scope>NUCLEOTIDE SEQUENCE</scope>
    <source>
        <strain evidence="2">J40TS1</strain>
    </source>
</reference>
<evidence type="ECO:0000313" key="3">
    <source>
        <dbReference type="Proteomes" id="UP000683139"/>
    </source>
</evidence>
<dbReference type="AlphaFoldDB" id="A0A919YTE9"/>
<dbReference type="Proteomes" id="UP000683139">
    <property type="component" value="Unassembled WGS sequence"/>
</dbReference>
<feature type="transmembrane region" description="Helical" evidence="1">
    <location>
        <begin position="172"/>
        <end position="197"/>
    </location>
</feature>
<sequence>MKLQLKLNQALRLWQEKLGKLKPEALFQRTSDKRTSEHAPAQQRPYSNASRKAFWVMVQKEFGDHIRSWRFSILLAIIVLACIGSIYSAITALQAQSDSGNTQTFLFLKIFTLSDGSIPQFTQFVAFLGPLMGIALGFDAVNTERSKGTLSRLISQPIYRDDFLKAKFISSLLLVAVVIFSLGFLVMGLGLVVIGYPPTPEEFVRVICFLLTAVVYVGFWLNLSILLSIRFKQAATSALSSIAIWIFFTVFYGIIINLVSNAIFPDQNGTTEQILRYYGQMDLLSRISPAELFSDITTTLLMPNVRSLGVLTMEQVTLALDSPLALGQSILLVWPQLTALLALTFVCFGLSYYLFMRQEIRARS</sequence>
<dbReference type="RefSeq" id="WP_246563507.1">
    <property type="nucleotide sequence ID" value="NZ_BOSE01000004.1"/>
</dbReference>
<protein>
    <submittedName>
        <fullName evidence="2">ABC transporter permease</fullName>
    </submittedName>
</protein>
<feature type="transmembrane region" description="Helical" evidence="1">
    <location>
        <begin position="239"/>
        <end position="259"/>
    </location>
</feature>
<keyword evidence="1" id="KW-0472">Membrane</keyword>
<proteinExistence type="predicted"/>
<evidence type="ECO:0000256" key="1">
    <source>
        <dbReference type="SAM" id="Phobius"/>
    </source>
</evidence>
<evidence type="ECO:0000313" key="2">
    <source>
        <dbReference type="EMBL" id="GIP16976.1"/>
    </source>
</evidence>
<feature type="transmembrane region" description="Helical" evidence="1">
    <location>
        <begin position="333"/>
        <end position="355"/>
    </location>
</feature>
<keyword evidence="1" id="KW-0812">Transmembrane</keyword>
<dbReference type="PANTHER" id="PTHR43471">
    <property type="entry name" value="ABC TRANSPORTER PERMEASE"/>
    <property type="match status" value="1"/>
</dbReference>
<feature type="transmembrane region" description="Helical" evidence="1">
    <location>
        <begin position="69"/>
        <end position="90"/>
    </location>
</feature>
<dbReference type="Pfam" id="PF12679">
    <property type="entry name" value="ABC2_membrane_2"/>
    <property type="match status" value="1"/>
</dbReference>
<organism evidence="2 3">
    <name type="scientific">Paenibacillus montaniterrae</name>
    <dbReference type="NCBI Taxonomy" id="429341"/>
    <lineage>
        <taxon>Bacteria</taxon>
        <taxon>Bacillati</taxon>
        <taxon>Bacillota</taxon>
        <taxon>Bacilli</taxon>
        <taxon>Bacillales</taxon>
        <taxon>Paenibacillaceae</taxon>
        <taxon>Paenibacillus</taxon>
    </lineage>
</organism>
<comment type="caution">
    <text evidence="2">The sequence shown here is derived from an EMBL/GenBank/DDBJ whole genome shotgun (WGS) entry which is preliminary data.</text>
</comment>
<dbReference type="GO" id="GO:0140359">
    <property type="term" value="F:ABC-type transporter activity"/>
    <property type="evidence" value="ECO:0007669"/>
    <property type="project" value="InterPro"/>
</dbReference>
<dbReference type="EMBL" id="BOSE01000004">
    <property type="protein sequence ID" value="GIP16976.1"/>
    <property type="molecule type" value="Genomic_DNA"/>
</dbReference>
<keyword evidence="1" id="KW-1133">Transmembrane helix</keyword>
<accession>A0A919YTE9</accession>